<feature type="transmembrane region" description="Helical" evidence="1">
    <location>
        <begin position="436"/>
        <end position="454"/>
    </location>
</feature>
<feature type="transmembrane region" description="Helical" evidence="1">
    <location>
        <begin position="727"/>
        <end position="745"/>
    </location>
</feature>
<dbReference type="Pfam" id="PF10101">
    <property type="entry name" value="DUF2339"/>
    <property type="match status" value="1"/>
</dbReference>
<evidence type="ECO:0000313" key="3">
    <source>
        <dbReference type="Proteomes" id="UP000292884"/>
    </source>
</evidence>
<feature type="transmembrane region" description="Helical" evidence="1">
    <location>
        <begin position="505"/>
        <end position="526"/>
    </location>
</feature>
<feature type="transmembrane region" description="Helical" evidence="1">
    <location>
        <begin position="671"/>
        <end position="691"/>
    </location>
</feature>
<dbReference type="PANTHER" id="PTHR38434:SF1">
    <property type="entry name" value="BLL2549 PROTEIN"/>
    <property type="match status" value="1"/>
</dbReference>
<feature type="transmembrane region" description="Helical" evidence="1">
    <location>
        <begin position="474"/>
        <end position="493"/>
    </location>
</feature>
<evidence type="ECO:0000256" key="1">
    <source>
        <dbReference type="SAM" id="Phobius"/>
    </source>
</evidence>
<evidence type="ECO:0000313" key="2">
    <source>
        <dbReference type="EMBL" id="TCC92118.1"/>
    </source>
</evidence>
<feature type="transmembrane region" description="Helical" evidence="1">
    <location>
        <begin position="407"/>
        <end position="424"/>
    </location>
</feature>
<accession>A0A4R0MXV3</accession>
<feature type="transmembrane region" description="Helical" evidence="1">
    <location>
        <begin position="220"/>
        <end position="237"/>
    </location>
</feature>
<dbReference type="InterPro" id="IPR019286">
    <property type="entry name" value="DUF2339_TM"/>
</dbReference>
<keyword evidence="1" id="KW-0472">Membrane</keyword>
<proteinExistence type="predicted"/>
<feature type="transmembrane region" description="Helical" evidence="1">
    <location>
        <begin position="243"/>
        <end position="262"/>
    </location>
</feature>
<comment type="caution">
    <text evidence="2">The sequence shown here is derived from an EMBL/GenBank/DDBJ whole genome shotgun (WGS) entry which is preliminary data.</text>
</comment>
<gene>
    <name evidence="2" type="ORF">EZ428_10325</name>
</gene>
<feature type="transmembrane region" description="Helical" evidence="1">
    <location>
        <begin position="703"/>
        <end position="722"/>
    </location>
</feature>
<organism evidence="2 3">
    <name type="scientific">Pedobacter frigiditerrae</name>
    <dbReference type="NCBI Taxonomy" id="2530452"/>
    <lineage>
        <taxon>Bacteria</taxon>
        <taxon>Pseudomonadati</taxon>
        <taxon>Bacteroidota</taxon>
        <taxon>Sphingobacteriia</taxon>
        <taxon>Sphingobacteriales</taxon>
        <taxon>Sphingobacteriaceae</taxon>
        <taxon>Pedobacter</taxon>
    </lineage>
</organism>
<dbReference type="RefSeq" id="WP_131553059.1">
    <property type="nucleotide sequence ID" value="NZ_SJSK01000002.1"/>
</dbReference>
<feature type="transmembrane region" description="Helical" evidence="1">
    <location>
        <begin position="636"/>
        <end position="659"/>
    </location>
</feature>
<feature type="transmembrane region" description="Helical" evidence="1">
    <location>
        <begin position="269"/>
        <end position="286"/>
    </location>
</feature>
<dbReference type="OrthoDB" id="666059at2"/>
<dbReference type="EMBL" id="SJSK01000002">
    <property type="protein sequence ID" value="TCC92118.1"/>
    <property type="molecule type" value="Genomic_DNA"/>
</dbReference>
<name>A0A4R0MXV3_9SPHI</name>
<feature type="transmembrane region" description="Helical" evidence="1">
    <location>
        <begin position="385"/>
        <end position="401"/>
    </location>
</feature>
<protein>
    <submittedName>
        <fullName evidence="2">DUF2339 domain-containing protein</fullName>
    </submittedName>
</protein>
<feature type="transmembrane region" description="Helical" evidence="1">
    <location>
        <begin position="357"/>
        <end position="376"/>
    </location>
</feature>
<keyword evidence="3" id="KW-1185">Reference proteome</keyword>
<reference evidence="2 3" key="1">
    <citation type="submission" date="2019-02" db="EMBL/GenBank/DDBJ databases">
        <title>Pedobacter sp. RP-1-13 sp. nov., isolated from Arctic soil.</title>
        <authorList>
            <person name="Dahal R.H."/>
        </authorList>
    </citation>
    <scope>NUCLEOTIDE SEQUENCE [LARGE SCALE GENOMIC DNA]</scope>
    <source>
        <strain evidence="2 3">RP-1-13</strain>
    </source>
</reference>
<dbReference type="PANTHER" id="PTHR38434">
    <property type="entry name" value="BLL2549 PROTEIN"/>
    <property type="match status" value="1"/>
</dbReference>
<dbReference type="Proteomes" id="UP000292884">
    <property type="component" value="Unassembled WGS sequence"/>
</dbReference>
<feature type="transmembrane region" description="Helical" evidence="1">
    <location>
        <begin position="196"/>
        <end position="213"/>
    </location>
</feature>
<feature type="transmembrane region" description="Helical" evidence="1">
    <location>
        <begin position="292"/>
        <end position="312"/>
    </location>
</feature>
<feature type="transmembrane region" description="Helical" evidence="1">
    <location>
        <begin position="563"/>
        <end position="583"/>
    </location>
</feature>
<feature type="transmembrane region" description="Helical" evidence="1">
    <location>
        <begin position="170"/>
        <end position="190"/>
    </location>
</feature>
<feature type="transmembrane region" description="Helical" evidence="1">
    <location>
        <begin position="140"/>
        <end position="158"/>
    </location>
</feature>
<keyword evidence="1" id="KW-1133">Transmembrane helix</keyword>
<feature type="transmembrane region" description="Helical" evidence="1">
    <location>
        <begin position="595"/>
        <end position="616"/>
    </location>
</feature>
<sequence>MDNKDEKLNLLLIKLENLSIRQQDFGTEINILREEIRQLQGGIVPAIPQSEYQSKPVEKIKTTPVSSAPITTPPPFQAKPQPQFKQPSFTDKFKRENIGKSDFEKFIGENLISKIGILILVIGVAFGAKLAIDKGLISPLTRIILGYLVGVGLMGFAIKLKAKYESFSAVLLSGSIAIMYFITYAAYGYYQLIPQTMAFVLMAVFTSFTVVAAIKYNQQVIAHIGMVGAYAVPFLLSDGSGKVVILFSYMAIINLGILVLAFKKHWKPLFYLSFGITWLIFLAWRIPLSDGLSYAKITLLFSGIFFITFYITNLAYKVIKKEQFNITDVIILLLNSFIFYGIGYYALNESPNGSELLGLFTLGNAIIHFVVSLIIYKRKLADKNLFYFILAMVITFITMAVPVQLSGNWVTIFWVVEASILFYLGRTKNIAIYEKLSFPLIFLAFFSLLQDWSLTSSEFDYIYDYVPTKPFFNVGFLSACIFITAFSIMFIVNRKPKAEDEKSNGLREILSYIILSILIVVVYYTFRKEIANYFENLYQYTKVDLKLNSKEDYDFAYNYNYPLLKTACVYIYTLLFASILTYLNISKIKSKELAVTNAILNVLTILAFLTQGLYVLSELREAYILQDNKFFVSGTMNIGIRYISLVFFALLITICYQLSKSEIFKVKFKTAFDYLLYIAILWVLSSELLHILELNGLSTGYKLGLSILWGVYALFLIGMGLWKNKKYLRIGAIALFAITLIKLFFYDISSLDTISKTIVFVSLGILLLIISFLYNKYKLKINDDVKAEN</sequence>
<keyword evidence="1" id="KW-0812">Transmembrane</keyword>
<dbReference type="AlphaFoldDB" id="A0A4R0MXV3"/>
<feature type="transmembrane region" description="Helical" evidence="1">
    <location>
        <begin position="111"/>
        <end position="128"/>
    </location>
</feature>
<feature type="transmembrane region" description="Helical" evidence="1">
    <location>
        <begin position="324"/>
        <end position="345"/>
    </location>
</feature>
<feature type="transmembrane region" description="Helical" evidence="1">
    <location>
        <begin position="757"/>
        <end position="774"/>
    </location>
</feature>